<dbReference type="SMART" id="SM00671">
    <property type="entry name" value="SEL1"/>
    <property type="match status" value="3"/>
</dbReference>
<name>A0A9P4UTQ0_9PEZI</name>
<feature type="compositionally biased region" description="Basic and acidic residues" evidence="1">
    <location>
        <begin position="1"/>
        <end position="12"/>
    </location>
</feature>
<dbReference type="EMBL" id="MU003769">
    <property type="protein sequence ID" value="KAF2724966.1"/>
    <property type="molecule type" value="Genomic_DNA"/>
</dbReference>
<dbReference type="InterPro" id="IPR052945">
    <property type="entry name" value="Mitotic_Regulator"/>
</dbReference>
<feature type="compositionally biased region" description="Basic and acidic residues" evidence="1">
    <location>
        <begin position="107"/>
        <end position="119"/>
    </location>
</feature>
<comment type="caution">
    <text evidence="2">The sequence shown here is derived from an EMBL/GenBank/DDBJ whole genome shotgun (WGS) entry which is preliminary data.</text>
</comment>
<feature type="compositionally biased region" description="Low complexity" evidence="1">
    <location>
        <begin position="193"/>
        <end position="202"/>
    </location>
</feature>
<dbReference type="Gene3D" id="1.25.40.10">
    <property type="entry name" value="Tetratricopeptide repeat domain"/>
    <property type="match status" value="1"/>
</dbReference>
<proteinExistence type="predicted"/>
<dbReference type="SUPFAM" id="SSF81901">
    <property type="entry name" value="HCP-like"/>
    <property type="match status" value="1"/>
</dbReference>
<evidence type="ECO:0008006" key="4">
    <source>
        <dbReference type="Google" id="ProtNLM"/>
    </source>
</evidence>
<feature type="region of interest" description="Disordered" evidence="1">
    <location>
        <begin position="1"/>
        <end position="174"/>
    </location>
</feature>
<dbReference type="InterPro" id="IPR006597">
    <property type="entry name" value="Sel1-like"/>
</dbReference>
<dbReference type="GO" id="GO:0032153">
    <property type="term" value="C:cell division site"/>
    <property type="evidence" value="ECO:0007669"/>
    <property type="project" value="TreeGrafter"/>
</dbReference>
<gene>
    <name evidence="2" type="ORF">K431DRAFT_281441</name>
</gene>
<organism evidence="2 3">
    <name type="scientific">Polychaeton citri CBS 116435</name>
    <dbReference type="NCBI Taxonomy" id="1314669"/>
    <lineage>
        <taxon>Eukaryota</taxon>
        <taxon>Fungi</taxon>
        <taxon>Dikarya</taxon>
        <taxon>Ascomycota</taxon>
        <taxon>Pezizomycotina</taxon>
        <taxon>Dothideomycetes</taxon>
        <taxon>Dothideomycetidae</taxon>
        <taxon>Capnodiales</taxon>
        <taxon>Capnodiaceae</taxon>
        <taxon>Polychaeton</taxon>
    </lineage>
</organism>
<dbReference type="PANTHER" id="PTHR43628">
    <property type="entry name" value="ACTIVATOR OF C KINASE PROTEIN 1-RELATED"/>
    <property type="match status" value="1"/>
</dbReference>
<dbReference type="Proteomes" id="UP000799441">
    <property type="component" value="Unassembled WGS sequence"/>
</dbReference>
<dbReference type="AlphaFoldDB" id="A0A9P4UTQ0"/>
<evidence type="ECO:0000313" key="2">
    <source>
        <dbReference type="EMBL" id="KAF2724966.1"/>
    </source>
</evidence>
<evidence type="ECO:0000256" key="1">
    <source>
        <dbReference type="SAM" id="MobiDB-lite"/>
    </source>
</evidence>
<protein>
    <recommendedName>
        <fullName evidence="4">HCP-like protein</fullName>
    </recommendedName>
</protein>
<dbReference type="InterPro" id="IPR011990">
    <property type="entry name" value="TPR-like_helical_dom_sf"/>
</dbReference>
<feature type="compositionally biased region" description="Basic and acidic residues" evidence="1">
    <location>
        <begin position="163"/>
        <end position="174"/>
    </location>
</feature>
<accession>A0A9P4UTQ0</accession>
<evidence type="ECO:0000313" key="3">
    <source>
        <dbReference type="Proteomes" id="UP000799441"/>
    </source>
</evidence>
<dbReference type="OrthoDB" id="2148946at2759"/>
<feature type="compositionally biased region" description="Basic and acidic residues" evidence="1">
    <location>
        <begin position="56"/>
        <end position="75"/>
    </location>
</feature>
<keyword evidence="3" id="KW-1185">Reference proteome</keyword>
<dbReference type="GO" id="GO:0010972">
    <property type="term" value="P:negative regulation of G2/M transition of mitotic cell cycle"/>
    <property type="evidence" value="ECO:0007669"/>
    <property type="project" value="TreeGrafter"/>
</dbReference>
<dbReference type="Pfam" id="PF08238">
    <property type="entry name" value="Sel1"/>
    <property type="match status" value="3"/>
</dbReference>
<sequence>MPLRDLLKKKDALSMSTSSAAGAPPTLPNFPATEFKFVRTTTDNEEEIEPPSFPEENDRRWSDKTHGRKGKEIHGKLHLGFRRSSNAIYTKDPTAQQQTPTQQAHTETGEQRVSLEKEKKREHRLSSRLHIGGGRSRAPSVNTSTNLPADLPDAPETVGAEDASSKEEAEGKEARWEKRATMLAMANPLADSQQQEQQTLQEGLDRVDRGTATAATTRTRSRSPVNTSAASDISIQEAVRLHESGELTASTHMFGRLAAVNGENNPLAQVLYGLALRHGWGIEPNLEQAVQYLSLAASNSALIEEKALAESGMRKGGAAKGELVLAIFELANCFRHGWGVKKDAVAARMYYETAANLGDTDAMDEAAWCLIEGFGGGKDKFRAAQYLRLAEKKGSSQVGNSWIWKDKYNPR</sequence>
<dbReference type="PANTHER" id="PTHR43628:SF1">
    <property type="entry name" value="CHITIN SYNTHASE REGULATORY FACTOR 2-RELATED"/>
    <property type="match status" value="1"/>
</dbReference>
<reference evidence="2" key="1">
    <citation type="journal article" date="2020" name="Stud. Mycol.">
        <title>101 Dothideomycetes genomes: a test case for predicting lifestyles and emergence of pathogens.</title>
        <authorList>
            <person name="Haridas S."/>
            <person name="Albert R."/>
            <person name="Binder M."/>
            <person name="Bloem J."/>
            <person name="Labutti K."/>
            <person name="Salamov A."/>
            <person name="Andreopoulos B."/>
            <person name="Baker S."/>
            <person name="Barry K."/>
            <person name="Bills G."/>
            <person name="Bluhm B."/>
            <person name="Cannon C."/>
            <person name="Castanera R."/>
            <person name="Culley D."/>
            <person name="Daum C."/>
            <person name="Ezra D."/>
            <person name="Gonzalez J."/>
            <person name="Henrissat B."/>
            <person name="Kuo A."/>
            <person name="Liang C."/>
            <person name="Lipzen A."/>
            <person name="Lutzoni F."/>
            <person name="Magnuson J."/>
            <person name="Mondo S."/>
            <person name="Nolan M."/>
            <person name="Ohm R."/>
            <person name="Pangilinan J."/>
            <person name="Park H.-J."/>
            <person name="Ramirez L."/>
            <person name="Alfaro M."/>
            <person name="Sun H."/>
            <person name="Tritt A."/>
            <person name="Yoshinaga Y."/>
            <person name="Zwiers L.-H."/>
            <person name="Turgeon B."/>
            <person name="Goodwin S."/>
            <person name="Spatafora J."/>
            <person name="Crous P."/>
            <person name="Grigoriev I."/>
        </authorList>
    </citation>
    <scope>NUCLEOTIDE SEQUENCE</scope>
    <source>
        <strain evidence="2">CBS 116435</strain>
    </source>
</reference>
<feature type="region of interest" description="Disordered" evidence="1">
    <location>
        <begin position="190"/>
        <end position="229"/>
    </location>
</feature>
<feature type="compositionally biased region" description="Low complexity" evidence="1">
    <location>
        <begin position="93"/>
        <end position="106"/>
    </location>
</feature>